<dbReference type="AlphaFoldDB" id="A0AAN9DE80"/>
<evidence type="ECO:0000313" key="2">
    <source>
        <dbReference type="Proteomes" id="UP001364617"/>
    </source>
</evidence>
<evidence type="ECO:0000313" key="1">
    <source>
        <dbReference type="EMBL" id="KAK7171482.1"/>
    </source>
</evidence>
<name>A0AAN9DE80_9TELE</name>
<accession>A0AAN9DE80</accession>
<comment type="caution">
    <text evidence="1">The sequence shown here is derived from an EMBL/GenBank/DDBJ whole genome shotgun (WGS) entry which is preliminary data.</text>
</comment>
<reference evidence="1 2" key="1">
    <citation type="submission" date="2024-02" db="EMBL/GenBank/DDBJ databases">
        <title>Chromosome-level genome assembly of the Eurasian Minnow (Phoxinus phoxinus).</title>
        <authorList>
            <person name="Oriowo T.O."/>
            <person name="Martin S."/>
            <person name="Stange M."/>
            <person name="Chrysostomakis Y."/>
            <person name="Brown T."/>
            <person name="Winkler S."/>
            <person name="Kukowka S."/>
            <person name="Myers E.W."/>
            <person name="Bohne A."/>
        </authorList>
    </citation>
    <scope>NUCLEOTIDE SEQUENCE [LARGE SCALE GENOMIC DNA]</scope>
    <source>
        <strain evidence="1">ZFMK-TIS-60720</strain>
        <tissue evidence="1">Whole Organism</tissue>
    </source>
</reference>
<protein>
    <submittedName>
        <fullName evidence="1">Uncharacterized protein</fullName>
    </submittedName>
</protein>
<keyword evidence="2" id="KW-1185">Reference proteome</keyword>
<sequence>MDLIKVLRKDHIRQIPVFCP</sequence>
<proteinExistence type="predicted"/>
<organism evidence="1 2">
    <name type="scientific">Phoxinus phoxinus</name>
    <name type="common">Eurasian minnow</name>
    <dbReference type="NCBI Taxonomy" id="58324"/>
    <lineage>
        <taxon>Eukaryota</taxon>
        <taxon>Metazoa</taxon>
        <taxon>Chordata</taxon>
        <taxon>Craniata</taxon>
        <taxon>Vertebrata</taxon>
        <taxon>Euteleostomi</taxon>
        <taxon>Actinopterygii</taxon>
        <taxon>Neopterygii</taxon>
        <taxon>Teleostei</taxon>
        <taxon>Ostariophysi</taxon>
        <taxon>Cypriniformes</taxon>
        <taxon>Leuciscidae</taxon>
        <taxon>Phoxininae</taxon>
        <taxon>Phoxinus</taxon>
    </lineage>
</organism>
<gene>
    <name evidence="1" type="ORF">R3I93_003933</name>
</gene>
<dbReference type="Proteomes" id="UP001364617">
    <property type="component" value="Unassembled WGS sequence"/>
</dbReference>
<dbReference type="EMBL" id="JAYKXH010000004">
    <property type="protein sequence ID" value="KAK7171482.1"/>
    <property type="molecule type" value="Genomic_DNA"/>
</dbReference>